<feature type="compositionally biased region" description="Pro residues" evidence="1">
    <location>
        <begin position="1"/>
        <end position="13"/>
    </location>
</feature>
<protein>
    <submittedName>
        <fullName evidence="2">Uncharacterized protein</fullName>
    </submittedName>
</protein>
<organism evidence="2 3">
    <name type="scientific">Zizania palustris</name>
    <name type="common">Northern wild rice</name>
    <dbReference type="NCBI Taxonomy" id="103762"/>
    <lineage>
        <taxon>Eukaryota</taxon>
        <taxon>Viridiplantae</taxon>
        <taxon>Streptophyta</taxon>
        <taxon>Embryophyta</taxon>
        <taxon>Tracheophyta</taxon>
        <taxon>Spermatophyta</taxon>
        <taxon>Magnoliopsida</taxon>
        <taxon>Liliopsida</taxon>
        <taxon>Poales</taxon>
        <taxon>Poaceae</taxon>
        <taxon>BOP clade</taxon>
        <taxon>Oryzoideae</taxon>
        <taxon>Oryzeae</taxon>
        <taxon>Zizaniinae</taxon>
        <taxon>Zizania</taxon>
    </lineage>
</organism>
<dbReference type="AlphaFoldDB" id="A0A8J6BY35"/>
<proteinExistence type="predicted"/>
<evidence type="ECO:0000313" key="3">
    <source>
        <dbReference type="Proteomes" id="UP000729402"/>
    </source>
</evidence>
<feature type="region of interest" description="Disordered" evidence="1">
    <location>
        <begin position="1"/>
        <end position="50"/>
    </location>
</feature>
<evidence type="ECO:0000313" key="2">
    <source>
        <dbReference type="EMBL" id="KAG8094078.1"/>
    </source>
</evidence>
<feature type="compositionally biased region" description="Basic and acidic residues" evidence="1">
    <location>
        <begin position="115"/>
        <end position="127"/>
    </location>
</feature>
<name>A0A8J6BY35_ZIZPA</name>
<gene>
    <name evidence="2" type="ORF">GUJ93_ZPchr0012g22045</name>
</gene>
<evidence type="ECO:0000256" key="1">
    <source>
        <dbReference type="SAM" id="MobiDB-lite"/>
    </source>
</evidence>
<reference evidence="2" key="2">
    <citation type="submission" date="2021-02" db="EMBL/GenBank/DDBJ databases">
        <authorList>
            <person name="Kimball J.A."/>
            <person name="Haas M.W."/>
            <person name="Macchietto M."/>
            <person name="Kono T."/>
            <person name="Duquette J."/>
            <person name="Shao M."/>
        </authorList>
    </citation>
    <scope>NUCLEOTIDE SEQUENCE</scope>
    <source>
        <tissue evidence="2">Fresh leaf tissue</tissue>
    </source>
</reference>
<keyword evidence="3" id="KW-1185">Reference proteome</keyword>
<feature type="region of interest" description="Disordered" evidence="1">
    <location>
        <begin position="95"/>
        <end position="127"/>
    </location>
</feature>
<reference evidence="2" key="1">
    <citation type="journal article" date="2021" name="bioRxiv">
        <title>Whole Genome Assembly and Annotation of Northern Wild Rice, Zizania palustris L., Supports a Whole Genome Duplication in the Zizania Genus.</title>
        <authorList>
            <person name="Haas M."/>
            <person name="Kono T."/>
            <person name="Macchietto M."/>
            <person name="Millas R."/>
            <person name="McGilp L."/>
            <person name="Shao M."/>
            <person name="Duquette J."/>
            <person name="Hirsch C.N."/>
            <person name="Kimball J."/>
        </authorList>
    </citation>
    <scope>NUCLEOTIDE SEQUENCE</scope>
    <source>
        <tissue evidence="2">Fresh leaf tissue</tissue>
    </source>
</reference>
<dbReference type="EMBL" id="JAAALK010000080">
    <property type="protein sequence ID" value="KAG8094078.1"/>
    <property type="molecule type" value="Genomic_DNA"/>
</dbReference>
<accession>A0A8J6BY35</accession>
<sequence length="127" mass="13603">MIPQIPPNQPQPEDPYLRSAPRSQPRTRPRHAQDRSSQAHLAPDPVAPLSRRGVAPLILPRVGRALVVVAASVVGVGGGQRSGLLLVGRAREAEAEAEAEAVACEEEEEEEEEEGRNRGGEGERHAA</sequence>
<comment type="caution">
    <text evidence="2">The sequence shown here is derived from an EMBL/GenBank/DDBJ whole genome shotgun (WGS) entry which is preliminary data.</text>
</comment>
<dbReference type="Proteomes" id="UP000729402">
    <property type="component" value="Unassembled WGS sequence"/>
</dbReference>
<feature type="compositionally biased region" description="Acidic residues" evidence="1">
    <location>
        <begin position="95"/>
        <end position="114"/>
    </location>
</feature>